<dbReference type="eggNOG" id="ENOG502QPZS">
    <property type="taxonomic scope" value="Eukaryota"/>
</dbReference>
<reference key="2">
    <citation type="submission" date="2011-08" db="EMBL/GenBank/DDBJ databases">
        <title>Genome sequence of Naumovozyma castellii.</title>
        <authorList>
            <person name="Gordon J.L."/>
            <person name="Armisen D."/>
            <person name="Proux-Wera E."/>
            <person name="OhEigeartaigh S.S."/>
            <person name="Byrne K.P."/>
            <person name="Wolfe K.H."/>
        </authorList>
    </citation>
    <scope>NUCLEOTIDE SEQUENCE</scope>
    <source>
        <strain>Type strain:CBS 4309</strain>
    </source>
</reference>
<dbReference type="InterPro" id="IPR017438">
    <property type="entry name" value="ATP-NAD_kinase_N"/>
</dbReference>
<dbReference type="InterPro" id="IPR001206">
    <property type="entry name" value="Diacylglycerol_kinase_cat_dom"/>
</dbReference>
<dbReference type="OMA" id="SYAYFAL"/>
<accession>G0V5Y8</accession>
<dbReference type="AlphaFoldDB" id="G0V5Y8"/>
<dbReference type="SUPFAM" id="SSF111331">
    <property type="entry name" value="NAD kinase/diacylglycerol kinase-like"/>
    <property type="match status" value="1"/>
</dbReference>
<evidence type="ECO:0000313" key="2">
    <source>
        <dbReference type="EMBL" id="CCC66877.1"/>
    </source>
</evidence>
<dbReference type="GO" id="GO:0016020">
    <property type="term" value="C:membrane"/>
    <property type="evidence" value="ECO:0007669"/>
    <property type="project" value="TreeGrafter"/>
</dbReference>
<protein>
    <recommendedName>
        <fullName evidence="1">DAGKc domain-containing protein</fullName>
    </recommendedName>
</protein>
<dbReference type="PANTHER" id="PTHR12358:SF108">
    <property type="entry name" value="DAGKC DOMAIN-CONTAINING PROTEIN"/>
    <property type="match status" value="1"/>
</dbReference>
<dbReference type="GeneID" id="96900365"/>
<dbReference type="PROSITE" id="PS50146">
    <property type="entry name" value="DAGK"/>
    <property type="match status" value="1"/>
</dbReference>
<dbReference type="GO" id="GO:0005737">
    <property type="term" value="C:cytoplasm"/>
    <property type="evidence" value="ECO:0007669"/>
    <property type="project" value="TreeGrafter"/>
</dbReference>
<dbReference type="InterPro" id="IPR016064">
    <property type="entry name" value="NAD/diacylglycerol_kinase_sf"/>
</dbReference>
<dbReference type="InParanoid" id="G0V5Y8"/>
<dbReference type="OrthoDB" id="3853857at2759"/>
<reference evidence="2 3" key="1">
    <citation type="journal article" date="2011" name="Proc. Natl. Acad. Sci. U.S.A.">
        <title>Evolutionary erosion of yeast sex chromosomes by mating-type switching accidents.</title>
        <authorList>
            <person name="Gordon J.L."/>
            <person name="Armisen D."/>
            <person name="Proux-Wera E."/>
            <person name="Oheigeartaigh S.S."/>
            <person name="Byrne K.P."/>
            <person name="Wolfe K.H."/>
        </authorList>
    </citation>
    <scope>NUCLEOTIDE SEQUENCE [LARGE SCALE GENOMIC DNA]</scope>
    <source>
        <strain evidence="3">ATCC 76901 / BCRC 22586 / CBS 4309 / NBRC 1992 / NRRL Y-12630</strain>
    </source>
</reference>
<sequence>MSKSIKQYLLTIDHDHYYVETVLEGSAYKSFNLLIEDSTPLSVDRKLQFVPLKDTAQLIVIDSIHSGGGRTSDNDFYRNVMEPIFIKLNLTHLLVKTTSKDSVENFASKLDLTKHYEIFFLSGDTTISEFINGLPKQSLDVNDAKNSLSILPFPFGTGNALANSLGLTCPTTIFSNYLTSNYSINNFPLYKAIFPNGNEIVFFVILSLGFHANLLHCCEAPHYKKLGVERFRIASEDILANYDLDLNISIESPRGLSPIVPSREYSYFVVVNTPKLEAKYIPSPQSNPLRSQLHIIAYSSSLPKDELMARILKGYENNIGDVVNNTGVTYLPIEDNFIIKLNYSQEYSPSSKFQLCCDGLLFNLNDFIHKNDNGPCKNNEILIEFLSTYSPFQLSLMS</sequence>
<proteinExistence type="predicted"/>
<dbReference type="Gene3D" id="3.40.50.10330">
    <property type="entry name" value="Probable inorganic polyphosphate/atp-NAD kinase, domain 1"/>
    <property type="match status" value="1"/>
</dbReference>
<keyword evidence="3" id="KW-1185">Reference proteome</keyword>
<evidence type="ECO:0000313" key="3">
    <source>
        <dbReference type="Proteomes" id="UP000001640"/>
    </source>
</evidence>
<dbReference type="InterPro" id="IPR050187">
    <property type="entry name" value="Lipid_Phosphate_FormReg"/>
</dbReference>
<feature type="domain" description="DAGKc" evidence="1">
    <location>
        <begin position="53"/>
        <end position="198"/>
    </location>
</feature>
<dbReference type="HOGENOM" id="CLU_021934_1_0_1"/>
<dbReference type="PANTHER" id="PTHR12358">
    <property type="entry name" value="SPHINGOSINE KINASE"/>
    <property type="match status" value="1"/>
</dbReference>
<evidence type="ECO:0000259" key="1">
    <source>
        <dbReference type="PROSITE" id="PS50146"/>
    </source>
</evidence>
<dbReference type="GO" id="GO:0046512">
    <property type="term" value="P:sphingosine biosynthetic process"/>
    <property type="evidence" value="ECO:0007669"/>
    <property type="project" value="TreeGrafter"/>
</dbReference>
<dbReference type="EMBL" id="HE576752">
    <property type="protein sequence ID" value="CCC66877.1"/>
    <property type="molecule type" value="Genomic_DNA"/>
</dbReference>
<organism evidence="2 3">
    <name type="scientific">Naumovozyma castellii</name>
    <name type="common">Yeast</name>
    <name type="synonym">Saccharomyces castellii</name>
    <dbReference type="NCBI Taxonomy" id="27288"/>
    <lineage>
        <taxon>Eukaryota</taxon>
        <taxon>Fungi</taxon>
        <taxon>Dikarya</taxon>
        <taxon>Ascomycota</taxon>
        <taxon>Saccharomycotina</taxon>
        <taxon>Saccharomycetes</taxon>
        <taxon>Saccharomycetales</taxon>
        <taxon>Saccharomycetaceae</taxon>
        <taxon>Naumovozyma</taxon>
    </lineage>
</organism>
<dbReference type="Pfam" id="PF00781">
    <property type="entry name" value="DAGK_cat"/>
    <property type="match status" value="1"/>
</dbReference>
<dbReference type="KEGG" id="ncs:NCAS_0A03190"/>
<dbReference type="RefSeq" id="XP_003673267.1">
    <property type="nucleotide sequence ID" value="XM_003673219.1"/>
</dbReference>
<dbReference type="GO" id="GO:0001727">
    <property type="term" value="F:lipid kinase activity"/>
    <property type="evidence" value="ECO:0007669"/>
    <property type="project" value="TreeGrafter"/>
</dbReference>
<dbReference type="Proteomes" id="UP000001640">
    <property type="component" value="Chromosome 1"/>
</dbReference>
<gene>
    <name evidence="2" type="primary">NCAS0A03190</name>
    <name evidence="2" type="ordered locus">NCAS_0A03190</name>
</gene>
<name>G0V5Y8_NAUCA</name>